<dbReference type="SUPFAM" id="SSF56399">
    <property type="entry name" value="ADP-ribosylation"/>
    <property type="match status" value="1"/>
</dbReference>
<keyword evidence="2" id="KW-1185">Reference proteome</keyword>
<proteinExistence type="predicted"/>
<dbReference type="RefSeq" id="WP_108899976.1">
    <property type="nucleotide sequence ID" value="NZ_CP029185.2"/>
</dbReference>
<accession>A0A2Y9TWH9</accession>
<dbReference type="OrthoDB" id="4569702at2"/>
<evidence type="ECO:0000313" key="1">
    <source>
        <dbReference type="EMBL" id="AWH87900.1"/>
    </source>
</evidence>
<evidence type="ECO:0000313" key="2">
    <source>
        <dbReference type="Proteomes" id="UP000244908"/>
    </source>
</evidence>
<dbReference type="Pfam" id="PF10386">
    <property type="entry name" value="DUF2441"/>
    <property type="match status" value="1"/>
</dbReference>
<sequence length="185" mass="21188">MEKYYTVDSSNGLVPFCKVLLGSYTPDQPEQAIFLNQIHPDGLSKHGYNYLYNPGLSMEESSGESSSLMISLIFELVRRSYFPEKPSRYQSLFACQQLSEVKQFRKLLADERNDDGIRSASIYEVITGETVHFGDMNLLNSECPILELYRRAHLYWSGIPLNDGEEPFWEVLIPLPVLIGQRIPE</sequence>
<dbReference type="Proteomes" id="UP000244908">
    <property type="component" value="Chromosome"/>
</dbReference>
<dbReference type="KEGG" id="lpv:HYN51_04595"/>
<dbReference type="InterPro" id="IPR018840">
    <property type="entry name" value="DUF2441"/>
</dbReference>
<name>A0A2Y9TWH9_9GAMM</name>
<dbReference type="EMBL" id="CP029185">
    <property type="protein sequence ID" value="AWH87900.1"/>
    <property type="molecule type" value="Genomic_DNA"/>
</dbReference>
<organism evidence="1 2">
    <name type="scientific">Limnobaculum parvum</name>
    <dbReference type="NCBI Taxonomy" id="2172103"/>
    <lineage>
        <taxon>Bacteria</taxon>
        <taxon>Pseudomonadati</taxon>
        <taxon>Pseudomonadota</taxon>
        <taxon>Gammaproteobacteria</taxon>
        <taxon>Enterobacterales</taxon>
        <taxon>Budviciaceae</taxon>
        <taxon>Limnobaculum</taxon>
    </lineage>
</organism>
<protein>
    <submittedName>
        <fullName evidence="1">DUF2441 domain-containing protein</fullName>
    </submittedName>
</protein>
<gene>
    <name evidence="1" type="ORF">HYN51_04595</name>
</gene>
<dbReference type="AlphaFoldDB" id="A0A2Y9TWH9"/>
<reference evidence="1 2" key="1">
    <citation type="journal article" date="2019" name="Int. J. Syst. Evol. Microbiol.">
        <title>Limnobaculum parvum gen. nov., sp. nov., isolated from a freshwater lake.</title>
        <authorList>
            <person name="Baek C."/>
            <person name="Shin S.K."/>
            <person name="Yi H."/>
        </authorList>
    </citation>
    <scope>NUCLEOTIDE SEQUENCE [LARGE SCALE GENOMIC DNA]</scope>
    <source>
        <strain evidence="1 2">HYN0051</strain>
    </source>
</reference>